<dbReference type="Gene3D" id="3.40.50.300">
    <property type="entry name" value="P-loop containing nucleotide triphosphate hydrolases"/>
    <property type="match status" value="2"/>
</dbReference>
<evidence type="ECO:0000256" key="2">
    <source>
        <dbReference type="ARBA" id="ARBA00022741"/>
    </source>
</evidence>
<dbReference type="InterPro" id="IPR050173">
    <property type="entry name" value="ABC_transporter_C-like"/>
</dbReference>
<evidence type="ECO:0000259" key="7">
    <source>
        <dbReference type="SMART" id="SM00382"/>
    </source>
</evidence>
<evidence type="ECO:0000256" key="1">
    <source>
        <dbReference type="ARBA" id="ARBA00022692"/>
    </source>
</evidence>
<evidence type="ECO:0000256" key="3">
    <source>
        <dbReference type="ARBA" id="ARBA00022840"/>
    </source>
</evidence>
<keyword evidence="2" id="KW-0547">Nucleotide-binding</keyword>
<dbReference type="CDD" id="cd03244">
    <property type="entry name" value="ABCC_MRP_domain2"/>
    <property type="match status" value="1"/>
</dbReference>
<dbReference type="Pfam" id="PF00005">
    <property type="entry name" value="ABC_tran"/>
    <property type="match status" value="1"/>
</dbReference>
<dbReference type="SUPFAM" id="SSF52540">
    <property type="entry name" value="P-loop containing nucleoside triphosphate hydrolases"/>
    <property type="match status" value="2"/>
</dbReference>
<feature type="transmembrane region" description="Helical" evidence="6">
    <location>
        <begin position="29"/>
        <end position="47"/>
    </location>
</feature>
<evidence type="ECO:0000313" key="8">
    <source>
        <dbReference type="Proteomes" id="UP000694865"/>
    </source>
</evidence>
<proteinExistence type="predicted"/>
<name>A0ABM0LYI2_SACKO</name>
<keyword evidence="8" id="KW-1185">Reference proteome</keyword>
<evidence type="ECO:0000256" key="4">
    <source>
        <dbReference type="ARBA" id="ARBA00022989"/>
    </source>
</evidence>
<dbReference type="InterPro" id="IPR003439">
    <property type="entry name" value="ABC_transporter-like_ATP-bd"/>
</dbReference>
<keyword evidence="1 6" id="KW-0812">Transmembrane</keyword>
<evidence type="ECO:0000256" key="5">
    <source>
        <dbReference type="ARBA" id="ARBA00023136"/>
    </source>
</evidence>
<reference evidence="9" key="1">
    <citation type="submission" date="2025-08" db="UniProtKB">
        <authorList>
            <consortium name="RefSeq"/>
        </authorList>
    </citation>
    <scope>IDENTIFICATION</scope>
    <source>
        <tissue evidence="9">Testes</tissue>
    </source>
</reference>
<dbReference type="Gene3D" id="1.20.1560.10">
    <property type="entry name" value="ABC transporter type 1, transmembrane domain"/>
    <property type="match status" value="1"/>
</dbReference>
<protein>
    <submittedName>
        <fullName evidence="9">ATP-binding cassette sub-family C member 8-like</fullName>
    </submittedName>
</protein>
<dbReference type="InterPro" id="IPR003593">
    <property type="entry name" value="AAA+_ATPase"/>
</dbReference>
<dbReference type="PANTHER" id="PTHR24223">
    <property type="entry name" value="ATP-BINDING CASSETTE SUB-FAMILY C"/>
    <property type="match status" value="1"/>
</dbReference>
<feature type="transmembrane region" description="Helical" evidence="6">
    <location>
        <begin position="67"/>
        <end position="88"/>
    </location>
</feature>
<dbReference type="SMART" id="SM00382">
    <property type="entry name" value="AAA"/>
    <property type="match status" value="1"/>
</dbReference>
<feature type="domain" description="AAA+ ATPase" evidence="7">
    <location>
        <begin position="286"/>
        <end position="433"/>
    </location>
</feature>
<evidence type="ECO:0000256" key="6">
    <source>
        <dbReference type="SAM" id="Phobius"/>
    </source>
</evidence>
<dbReference type="PANTHER" id="PTHR24223:SF461">
    <property type="entry name" value="ATP-BINDING CASSETTE SUB-FAMILY C MEMBER SUR"/>
    <property type="match status" value="1"/>
</dbReference>
<accession>A0ABM0LYI2</accession>
<sequence length="437" mass="48182">MTIIGEVLSIFRVTQSIGFDGSIMRLDTGIVVIILYSCCAVIEINVLREKMFGVYSRLNAAPLTPDIVFTALALINLLIQPFGLMLTFGKNMVQMLAACKRLEDFMSAEEMGRYADQTYIVDDSMYSSTVHDITEEYEMNAFDTKLTTPLVRSVSQHNYRATHQINSLLFTGTAEQIETSDVAVEVRGTLTIVVGKIGTGKSSLMAAILGEMDTISGSVTFNGDIKRLEHITSSPVLSYFGETCTGPVYPSENWPNKGSINIQNITARYASTLDPVLNNVSIKIRAGEKIGICGRTGSGKSSLTLTLLRMINIIEGRIVIDGIDISTIPVLTLRRRMSIIPQDPVLFCGTLRFNLDPEQKYVDQDLWNALEIAQLKDYVLDMGEQLDTIVTEGGDNISTGQRQLICLARAFLRKSRILIMDEATASVDLQTVSCDHT</sequence>
<dbReference type="GeneID" id="100368515"/>
<keyword evidence="3" id="KW-0067">ATP-binding</keyword>
<keyword evidence="4 6" id="KW-1133">Transmembrane helix</keyword>
<dbReference type="InterPro" id="IPR036640">
    <property type="entry name" value="ABC1_TM_sf"/>
</dbReference>
<evidence type="ECO:0000313" key="9">
    <source>
        <dbReference type="RefSeq" id="XP_006812823.1"/>
    </source>
</evidence>
<organism evidence="8 9">
    <name type="scientific">Saccoglossus kowalevskii</name>
    <name type="common">Acorn worm</name>
    <dbReference type="NCBI Taxonomy" id="10224"/>
    <lineage>
        <taxon>Eukaryota</taxon>
        <taxon>Metazoa</taxon>
        <taxon>Hemichordata</taxon>
        <taxon>Enteropneusta</taxon>
        <taxon>Harrimaniidae</taxon>
        <taxon>Saccoglossus</taxon>
    </lineage>
</organism>
<keyword evidence="5 6" id="KW-0472">Membrane</keyword>
<dbReference type="RefSeq" id="XP_006812823.1">
    <property type="nucleotide sequence ID" value="XM_006812760.1"/>
</dbReference>
<gene>
    <name evidence="9" type="primary">LOC100368515</name>
</gene>
<dbReference type="InterPro" id="IPR027417">
    <property type="entry name" value="P-loop_NTPase"/>
</dbReference>
<dbReference type="Proteomes" id="UP000694865">
    <property type="component" value="Unplaced"/>
</dbReference>